<feature type="signal peptide" evidence="1">
    <location>
        <begin position="1"/>
        <end position="22"/>
    </location>
</feature>
<evidence type="ECO:0000313" key="4">
    <source>
        <dbReference type="Proteomes" id="UP000002051"/>
    </source>
</evidence>
<reference evidence="2 4" key="1">
    <citation type="journal article" date="2011" name="Nature">
        <title>The Medicago genome provides insight into the evolution of rhizobial symbioses.</title>
        <authorList>
            <person name="Young N.D."/>
            <person name="Debelle F."/>
            <person name="Oldroyd G.E."/>
            <person name="Geurts R."/>
            <person name="Cannon S.B."/>
            <person name="Udvardi M.K."/>
            <person name="Benedito V.A."/>
            <person name="Mayer K.F."/>
            <person name="Gouzy J."/>
            <person name="Schoof H."/>
            <person name="Van de Peer Y."/>
            <person name="Proost S."/>
            <person name="Cook D.R."/>
            <person name="Meyers B.C."/>
            <person name="Spannagl M."/>
            <person name="Cheung F."/>
            <person name="De Mita S."/>
            <person name="Krishnakumar V."/>
            <person name="Gundlach H."/>
            <person name="Zhou S."/>
            <person name="Mudge J."/>
            <person name="Bharti A.K."/>
            <person name="Murray J.D."/>
            <person name="Naoumkina M.A."/>
            <person name="Rosen B."/>
            <person name="Silverstein K.A."/>
            <person name="Tang H."/>
            <person name="Rombauts S."/>
            <person name="Zhao P.X."/>
            <person name="Zhou P."/>
            <person name="Barbe V."/>
            <person name="Bardou P."/>
            <person name="Bechner M."/>
            <person name="Bellec A."/>
            <person name="Berger A."/>
            <person name="Berges H."/>
            <person name="Bidwell S."/>
            <person name="Bisseling T."/>
            <person name="Choisne N."/>
            <person name="Couloux A."/>
            <person name="Denny R."/>
            <person name="Deshpande S."/>
            <person name="Dai X."/>
            <person name="Doyle J.J."/>
            <person name="Dudez A.M."/>
            <person name="Farmer A.D."/>
            <person name="Fouteau S."/>
            <person name="Franken C."/>
            <person name="Gibelin C."/>
            <person name="Gish J."/>
            <person name="Goldstein S."/>
            <person name="Gonzalez A.J."/>
            <person name="Green P.J."/>
            <person name="Hallab A."/>
            <person name="Hartog M."/>
            <person name="Hua A."/>
            <person name="Humphray S.J."/>
            <person name="Jeong D.H."/>
            <person name="Jing Y."/>
            <person name="Jocker A."/>
            <person name="Kenton S.M."/>
            <person name="Kim D.J."/>
            <person name="Klee K."/>
            <person name="Lai H."/>
            <person name="Lang C."/>
            <person name="Lin S."/>
            <person name="Macmil S.L."/>
            <person name="Magdelenat G."/>
            <person name="Matthews L."/>
            <person name="McCorrison J."/>
            <person name="Monaghan E.L."/>
            <person name="Mun J.H."/>
            <person name="Najar F.Z."/>
            <person name="Nicholson C."/>
            <person name="Noirot C."/>
            <person name="O'Bleness M."/>
            <person name="Paule C.R."/>
            <person name="Poulain J."/>
            <person name="Prion F."/>
            <person name="Qin B."/>
            <person name="Qu C."/>
            <person name="Retzel E.F."/>
            <person name="Riddle C."/>
            <person name="Sallet E."/>
            <person name="Samain S."/>
            <person name="Samson N."/>
            <person name="Sanders I."/>
            <person name="Saurat O."/>
            <person name="Scarpelli C."/>
            <person name="Schiex T."/>
            <person name="Segurens B."/>
            <person name="Severin A.J."/>
            <person name="Sherrier D.J."/>
            <person name="Shi R."/>
            <person name="Sims S."/>
            <person name="Singer S.R."/>
            <person name="Sinharoy S."/>
            <person name="Sterck L."/>
            <person name="Viollet A."/>
            <person name="Wang B.B."/>
            <person name="Wang K."/>
            <person name="Wang M."/>
            <person name="Wang X."/>
            <person name="Warfsmann J."/>
            <person name="Weissenbach J."/>
            <person name="White D.D."/>
            <person name="White J.D."/>
            <person name="Wiley G.B."/>
            <person name="Wincker P."/>
            <person name="Xing Y."/>
            <person name="Yang L."/>
            <person name="Yao Z."/>
            <person name="Ying F."/>
            <person name="Zhai J."/>
            <person name="Zhou L."/>
            <person name="Zuber A."/>
            <person name="Denarie J."/>
            <person name="Dixon R.A."/>
            <person name="May G.D."/>
            <person name="Schwartz D.C."/>
            <person name="Rogers J."/>
            <person name="Quetier F."/>
            <person name="Town C.D."/>
            <person name="Roe B.A."/>
        </authorList>
    </citation>
    <scope>NUCLEOTIDE SEQUENCE [LARGE SCALE GENOMIC DNA]</scope>
    <source>
        <strain evidence="2">A17</strain>
        <strain evidence="3 4">cv. Jemalong A17</strain>
    </source>
</reference>
<feature type="chain" id="PRO_5014572796" description="Transmembrane protein" evidence="1">
    <location>
        <begin position="23"/>
        <end position="113"/>
    </location>
</feature>
<dbReference type="EMBL" id="CM001219">
    <property type="protein sequence ID" value="AES71107.1"/>
    <property type="molecule type" value="Genomic_DNA"/>
</dbReference>
<proteinExistence type="predicted"/>
<name>G7JAP3_MEDTR</name>
<gene>
    <name evidence="2" type="ordered locus">MTR_3g070130</name>
</gene>
<sequence length="113" mass="12485">MAPMAVVFLLPATLIMEENVVGITLALASRGGNRPGHALIGLSLAYEKIYKPESGLWPGQAVGPQASLAYSQPYSLEMKSKIIWYYFVNLINFFVTTYHCSDQGMPLNFLLDL</sequence>
<reference evidence="3" key="3">
    <citation type="submission" date="2015-04" db="UniProtKB">
        <authorList>
            <consortium name="EnsemblPlants"/>
        </authorList>
    </citation>
    <scope>IDENTIFICATION</scope>
    <source>
        <strain evidence="3">cv. Jemalong A17</strain>
    </source>
</reference>
<dbReference type="EnsemblPlants" id="AES71107">
    <property type="protein sequence ID" value="AES71107"/>
    <property type="gene ID" value="MTR_3g070130"/>
</dbReference>
<evidence type="ECO:0008006" key="5">
    <source>
        <dbReference type="Google" id="ProtNLM"/>
    </source>
</evidence>
<accession>G7JAP3</accession>
<evidence type="ECO:0000256" key="1">
    <source>
        <dbReference type="SAM" id="SignalP"/>
    </source>
</evidence>
<dbReference type="HOGENOM" id="CLU_2137183_0_0_1"/>
<evidence type="ECO:0000313" key="2">
    <source>
        <dbReference type="EMBL" id="AES71107.1"/>
    </source>
</evidence>
<organism evidence="2 4">
    <name type="scientific">Medicago truncatula</name>
    <name type="common">Barrel medic</name>
    <name type="synonym">Medicago tribuloides</name>
    <dbReference type="NCBI Taxonomy" id="3880"/>
    <lineage>
        <taxon>Eukaryota</taxon>
        <taxon>Viridiplantae</taxon>
        <taxon>Streptophyta</taxon>
        <taxon>Embryophyta</taxon>
        <taxon>Tracheophyta</taxon>
        <taxon>Spermatophyta</taxon>
        <taxon>Magnoliopsida</taxon>
        <taxon>eudicotyledons</taxon>
        <taxon>Gunneridae</taxon>
        <taxon>Pentapetalae</taxon>
        <taxon>rosids</taxon>
        <taxon>fabids</taxon>
        <taxon>Fabales</taxon>
        <taxon>Fabaceae</taxon>
        <taxon>Papilionoideae</taxon>
        <taxon>50 kb inversion clade</taxon>
        <taxon>NPAAA clade</taxon>
        <taxon>Hologalegina</taxon>
        <taxon>IRL clade</taxon>
        <taxon>Trifolieae</taxon>
        <taxon>Medicago</taxon>
    </lineage>
</organism>
<dbReference type="PaxDb" id="3880-AES71107"/>
<keyword evidence="1" id="KW-0732">Signal</keyword>
<reference evidence="2 4" key="2">
    <citation type="journal article" date="2014" name="BMC Genomics">
        <title>An improved genome release (version Mt4.0) for the model legume Medicago truncatula.</title>
        <authorList>
            <person name="Tang H."/>
            <person name="Krishnakumar V."/>
            <person name="Bidwell S."/>
            <person name="Rosen B."/>
            <person name="Chan A."/>
            <person name="Zhou S."/>
            <person name="Gentzbittel L."/>
            <person name="Childs K.L."/>
            <person name="Yandell M."/>
            <person name="Gundlach H."/>
            <person name="Mayer K.F."/>
            <person name="Schwartz D.C."/>
            <person name="Town C.D."/>
        </authorList>
    </citation>
    <scope>GENOME REANNOTATION</scope>
    <source>
        <strain evidence="3 4">cv. Jemalong A17</strain>
    </source>
</reference>
<evidence type="ECO:0000313" key="3">
    <source>
        <dbReference type="EnsemblPlants" id="AES71107"/>
    </source>
</evidence>
<dbReference type="AlphaFoldDB" id="G7JAP3"/>
<keyword evidence="4" id="KW-1185">Reference proteome</keyword>
<dbReference type="Proteomes" id="UP000002051">
    <property type="component" value="Chromosome 3"/>
</dbReference>
<protein>
    <recommendedName>
        <fullName evidence="5">Transmembrane protein</fullName>
    </recommendedName>
</protein>